<accession>A0ABV3BX24</accession>
<keyword evidence="3" id="KW-1185">Reference proteome</keyword>
<dbReference type="SUPFAM" id="SSF81901">
    <property type="entry name" value="HCP-like"/>
    <property type="match status" value="1"/>
</dbReference>
<dbReference type="PROSITE" id="PS50943">
    <property type="entry name" value="HTH_CROC1"/>
    <property type="match status" value="1"/>
</dbReference>
<dbReference type="Proteomes" id="UP001551176">
    <property type="component" value="Unassembled WGS sequence"/>
</dbReference>
<dbReference type="Gene3D" id="1.25.40.10">
    <property type="entry name" value="Tetratricopeptide repeat domain"/>
    <property type="match status" value="1"/>
</dbReference>
<dbReference type="InterPro" id="IPR001387">
    <property type="entry name" value="Cro/C1-type_HTH"/>
</dbReference>
<proteinExistence type="predicted"/>
<gene>
    <name evidence="2" type="ORF">ABZ921_33545</name>
</gene>
<evidence type="ECO:0000259" key="1">
    <source>
        <dbReference type="PROSITE" id="PS50943"/>
    </source>
</evidence>
<dbReference type="CDD" id="cd00093">
    <property type="entry name" value="HTH_XRE"/>
    <property type="match status" value="1"/>
</dbReference>
<evidence type="ECO:0000313" key="2">
    <source>
        <dbReference type="EMBL" id="MEU6825564.1"/>
    </source>
</evidence>
<dbReference type="InterPro" id="IPR011990">
    <property type="entry name" value="TPR-like_helical_dom_sf"/>
</dbReference>
<dbReference type="Pfam" id="PF13560">
    <property type="entry name" value="HTH_31"/>
    <property type="match status" value="1"/>
</dbReference>
<dbReference type="EMBL" id="JBEYXV010000021">
    <property type="protein sequence ID" value="MEU6825564.1"/>
    <property type="molecule type" value="Genomic_DNA"/>
</dbReference>
<dbReference type="SMART" id="SM00530">
    <property type="entry name" value="HTH_XRE"/>
    <property type="match status" value="1"/>
</dbReference>
<sequence>MAMKRHDLVRRRRAVGFTQEALASALGVERSTVGRWESGAVAPQPWLRPKLAELLQVSTEELSDLLVVHRDEEHGLTDRAQHVMRHPSRVDLATIAELRDGMQALGERYDRMPSATLLARAGEHSSRVTFLAGEAPAGRVQREMHALQADAATFMGQLVWDASQRQDHMTARAYFEEGVEVARHLRDPTVEGHALLRNCYVSLYGAKDYREGLDLALQAAHTTKRSSHVVTGLALLHAAEAQAYLGEPHECELALTRAERHLEKVDGADAAHELYSPTHFGRLAGSCYLTLGNYRKAEQLLSQTAAELHDRRKSRAIVLGNLTLAWLRDGALDAALAAFNEALNELHGTRGGGGMNIVFRAAREMRPWRNEHAVQEAQDRLMTLMETT</sequence>
<comment type="caution">
    <text evidence="2">The sequence shown here is derived from an EMBL/GenBank/DDBJ whole genome shotgun (WGS) entry which is preliminary data.</text>
</comment>
<evidence type="ECO:0000313" key="3">
    <source>
        <dbReference type="Proteomes" id="UP001551176"/>
    </source>
</evidence>
<dbReference type="Gene3D" id="1.10.260.40">
    <property type="entry name" value="lambda repressor-like DNA-binding domains"/>
    <property type="match status" value="1"/>
</dbReference>
<organism evidence="2 3">
    <name type="scientific">Streptomyces atriruber</name>
    <dbReference type="NCBI Taxonomy" id="545121"/>
    <lineage>
        <taxon>Bacteria</taxon>
        <taxon>Bacillati</taxon>
        <taxon>Actinomycetota</taxon>
        <taxon>Actinomycetes</taxon>
        <taxon>Kitasatosporales</taxon>
        <taxon>Streptomycetaceae</taxon>
        <taxon>Streptomyces</taxon>
    </lineage>
</organism>
<dbReference type="SUPFAM" id="SSF47413">
    <property type="entry name" value="lambda repressor-like DNA-binding domains"/>
    <property type="match status" value="1"/>
</dbReference>
<dbReference type="RefSeq" id="WP_359356171.1">
    <property type="nucleotide sequence ID" value="NZ_JBEYXV010000021.1"/>
</dbReference>
<reference evidence="2 3" key="1">
    <citation type="submission" date="2024-06" db="EMBL/GenBank/DDBJ databases">
        <title>The Natural Products Discovery Center: Release of the First 8490 Sequenced Strains for Exploring Actinobacteria Biosynthetic Diversity.</title>
        <authorList>
            <person name="Kalkreuter E."/>
            <person name="Kautsar S.A."/>
            <person name="Yang D."/>
            <person name="Bader C.D."/>
            <person name="Teijaro C.N."/>
            <person name="Fluegel L."/>
            <person name="Davis C.M."/>
            <person name="Simpson J.R."/>
            <person name="Lauterbach L."/>
            <person name="Steele A.D."/>
            <person name="Gui C."/>
            <person name="Meng S."/>
            <person name="Li G."/>
            <person name="Viehrig K."/>
            <person name="Ye F."/>
            <person name="Su P."/>
            <person name="Kiefer A.F."/>
            <person name="Nichols A."/>
            <person name="Cepeda A.J."/>
            <person name="Yan W."/>
            <person name="Fan B."/>
            <person name="Jiang Y."/>
            <person name="Adhikari A."/>
            <person name="Zheng C.-J."/>
            <person name="Schuster L."/>
            <person name="Cowan T.M."/>
            <person name="Smanski M.J."/>
            <person name="Chevrette M.G."/>
            <person name="De Carvalho L.P.S."/>
            <person name="Shen B."/>
        </authorList>
    </citation>
    <scope>NUCLEOTIDE SEQUENCE [LARGE SCALE GENOMIC DNA]</scope>
    <source>
        <strain evidence="2 3">NPDC046838</strain>
    </source>
</reference>
<feature type="domain" description="HTH cro/C1-type" evidence="1">
    <location>
        <begin position="8"/>
        <end position="62"/>
    </location>
</feature>
<protein>
    <submittedName>
        <fullName evidence="2">Helix-turn-helix transcriptional regulator</fullName>
    </submittedName>
</protein>
<dbReference type="InterPro" id="IPR010982">
    <property type="entry name" value="Lambda_DNA-bd_dom_sf"/>
</dbReference>
<name>A0ABV3BX24_9ACTN</name>